<dbReference type="PIRSF" id="PIRSF003073">
    <property type="entry name" value="DNAC_TnpB_IstB"/>
    <property type="match status" value="1"/>
</dbReference>
<name>W7L938_CYTFI</name>
<evidence type="ECO:0000256" key="2">
    <source>
        <dbReference type="ARBA" id="ARBA00022741"/>
    </source>
</evidence>
<dbReference type="InterPro" id="IPR028350">
    <property type="entry name" value="DNAC/IstB-like"/>
</dbReference>
<protein>
    <submittedName>
        <fullName evidence="5">Insertion sequence IS5376 putative ATP-binding protein</fullName>
    </submittedName>
</protein>
<dbReference type="EMBL" id="APVL01000066">
    <property type="protein sequence ID" value="EWG08319.1"/>
    <property type="molecule type" value="Genomic_DNA"/>
</dbReference>
<dbReference type="NCBIfam" id="NF038214">
    <property type="entry name" value="IS21_help_AAA"/>
    <property type="match status" value="1"/>
</dbReference>
<dbReference type="InterPro" id="IPR047661">
    <property type="entry name" value="IstB"/>
</dbReference>
<dbReference type="CDD" id="cd00009">
    <property type="entry name" value="AAA"/>
    <property type="match status" value="1"/>
</dbReference>
<evidence type="ECO:0000259" key="4">
    <source>
        <dbReference type="SMART" id="SM00382"/>
    </source>
</evidence>
<reference evidence="5 6" key="2">
    <citation type="journal article" date="2016" name="Sci. Rep.">
        <title>A novel serine protease, Sep1, from Bacillus firmus DS-1 has nematicidal activity and degrades multiple intestinal-associated nematode proteins.</title>
        <authorList>
            <person name="Geng C."/>
            <person name="Nie X."/>
            <person name="Tang Z."/>
            <person name="Zhang Y."/>
            <person name="Lin J."/>
            <person name="Sun M."/>
            <person name="Peng D."/>
        </authorList>
    </citation>
    <scope>NUCLEOTIDE SEQUENCE [LARGE SCALE GENOMIC DNA]</scope>
    <source>
        <strain evidence="5 6">DS1</strain>
    </source>
</reference>
<dbReference type="PRINTS" id="PR00300">
    <property type="entry name" value="CLPPROTEASEA"/>
</dbReference>
<dbReference type="GO" id="GO:0006260">
    <property type="term" value="P:DNA replication"/>
    <property type="evidence" value="ECO:0007669"/>
    <property type="project" value="TreeGrafter"/>
</dbReference>
<organism evidence="5 6">
    <name type="scientific">Cytobacillus firmus DS1</name>
    <dbReference type="NCBI Taxonomy" id="1307436"/>
    <lineage>
        <taxon>Bacteria</taxon>
        <taxon>Bacillati</taxon>
        <taxon>Bacillota</taxon>
        <taxon>Bacilli</taxon>
        <taxon>Bacillales</taxon>
        <taxon>Bacillaceae</taxon>
        <taxon>Cytobacillus</taxon>
    </lineage>
</organism>
<dbReference type="AlphaFoldDB" id="W7L938"/>
<reference evidence="6" key="1">
    <citation type="submission" date="2013-03" db="EMBL/GenBank/DDBJ databases">
        <title>Draft genome sequence of Bacillus firmus DS1.</title>
        <authorList>
            <person name="Peng D."/>
            <person name="Zhu L."/>
            <person name="Sun M."/>
        </authorList>
    </citation>
    <scope>NUCLEOTIDE SEQUENCE [LARGE SCALE GENOMIC DNA]</scope>
    <source>
        <strain evidence="6">DS1</strain>
    </source>
</reference>
<dbReference type="InterPro" id="IPR003593">
    <property type="entry name" value="AAA+_ATPase"/>
</dbReference>
<keyword evidence="2" id="KW-0547">Nucleotide-binding</keyword>
<dbReference type="InterPro" id="IPR027417">
    <property type="entry name" value="P-loop_NTPase"/>
</dbReference>
<dbReference type="InterPro" id="IPR001270">
    <property type="entry name" value="ClpA/B"/>
</dbReference>
<dbReference type="SMART" id="SM00382">
    <property type="entry name" value="AAA"/>
    <property type="match status" value="1"/>
</dbReference>
<dbReference type="Pfam" id="PF01695">
    <property type="entry name" value="IstB_IS21"/>
    <property type="match status" value="1"/>
</dbReference>
<evidence type="ECO:0000256" key="1">
    <source>
        <dbReference type="ARBA" id="ARBA00008059"/>
    </source>
</evidence>
<dbReference type="Proteomes" id="UP000019270">
    <property type="component" value="Unassembled WGS sequence"/>
</dbReference>
<sequence>MRKEIKEYSHKLNLPVIADRWSEYAEQASKNNVPYSQFLFSLLELEITEKQERMKKTLLKFARFPYRKTMDQFDFTAQPDIDARRIKELMNLSFLDAKENLIFLGPPGIGKTHLAVAIGMEAVSKGLKTYFITLSDLVSQLKKAEQQDKLEKKIRAYIKPSVLIIDEIGYLNLDPQSSHYLFQVISRRYERGSIILTSNKGFGEWGEMVGDPIIATAMLDRLLHHSRIFNLKGDSYRLKEKQMRTQKQK</sequence>
<keyword evidence="3 5" id="KW-0067">ATP-binding</keyword>
<feature type="domain" description="AAA+ ATPase" evidence="4">
    <location>
        <begin position="97"/>
        <end position="229"/>
    </location>
</feature>
<evidence type="ECO:0000313" key="6">
    <source>
        <dbReference type="Proteomes" id="UP000019270"/>
    </source>
</evidence>
<dbReference type="Gene3D" id="3.40.50.300">
    <property type="entry name" value="P-loop containing nucleotide triphosphate hydrolases"/>
    <property type="match status" value="1"/>
</dbReference>
<comment type="similarity">
    <text evidence="1">Belongs to the IS21/IS1162 putative ATP-binding protein family.</text>
</comment>
<evidence type="ECO:0000256" key="3">
    <source>
        <dbReference type="ARBA" id="ARBA00022840"/>
    </source>
</evidence>
<dbReference type="OrthoDB" id="2052561at2"/>
<dbReference type="PANTHER" id="PTHR30050">
    <property type="entry name" value="CHROMOSOMAL REPLICATION INITIATOR PROTEIN DNAA"/>
    <property type="match status" value="1"/>
</dbReference>
<feature type="non-terminal residue" evidence="5">
    <location>
        <position position="249"/>
    </location>
</feature>
<dbReference type="SUPFAM" id="SSF52540">
    <property type="entry name" value="P-loop containing nucleoside triphosphate hydrolases"/>
    <property type="match status" value="1"/>
</dbReference>
<dbReference type="InterPro" id="IPR002611">
    <property type="entry name" value="IstB_ATP-bd"/>
</dbReference>
<dbReference type="PANTHER" id="PTHR30050:SF4">
    <property type="entry name" value="ATP-BINDING PROTEIN RV3427C IN INSERTION SEQUENCE-RELATED"/>
    <property type="match status" value="1"/>
</dbReference>
<gene>
    <name evidence="5" type="ORF">PBF_24879</name>
</gene>
<evidence type="ECO:0000313" key="5">
    <source>
        <dbReference type="EMBL" id="EWG08319.1"/>
    </source>
</evidence>
<accession>W7L938</accession>
<comment type="caution">
    <text evidence="5">The sequence shown here is derived from an EMBL/GenBank/DDBJ whole genome shotgun (WGS) entry which is preliminary data.</text>
</comment>
<proteinExistence type="inferred from homology"/>
<dbReference type="GO" id="GO:0005524">
    <property type="term" value="F:ATP binding"/>
    <property type="evidence" value="ECO:0007669"/>
    <property type="project" value="UniProtKB-KW"/>
</dbReference>
<dbReference type="RefSeq" id="WP_035333681.1">
    <property type="nucleotide sequence ID" value="NZ_APVL01000066.1"/>
</dbReference>
<dbReference type="eggNOG" id="COG1484">
    <property type="taxonomic scope" value="Bacteria"/>
</dbReference>